<proteinExistence type="predicted"/>
<dbReference type="RefSeq" id="XP_025400357.1">
    <property type="nucleotide sequence ID" value="XM_025543030.1"/>
</dbReference>
<reference evidence="2 3" key="1">
    <citation type="submission" date="2016-12" db="EMBL/GenBank/DDBJ databases">
        <title>The genomes of Aspergillus section Nigri reveals drivers in fungal speciation.</title>
        <authorList>
            <consortium name="DOE Joint Genome Institute"/>
            <person name="Vesth T.C."/>
            <person name="Nybo J."/>
            <person name="Theobald S."/>
            <person name="Brandl J."/>
            <person name="Frisvad J.C."/>
            <person name="Nielsen K.F."/>
            <person name="Lyhne E.K."/>
            <person name="Kogle M.E."/>
            <person name="Kuo A."/>
            <person name="Riley R."/>
            <person name="Clum A."/>
            <person name="Nolan M."/>
            <person name="Lipzen A."/>
            <person name="Salamov A."/>
            <person name="Henrissat B."/>
            <person name="Wiebenga A."/>
            <person name="De Vries R.P."/>
            <person name="Grigoriev I.V."/>
            <person name="Mortensen U.H."/>
            <person name="Andersen M.R."/>
            <person name="Baker S.E."/>
        </authorList>
    </citation>
    <scope>NUCLEOTIDE SEQUENCE [LARGE SCALE GENOMIC DNA]</scope>
    <source>
        <strain evidence="2 3">CBS 117.55</strain>
    </source>
</reference>
<dbReference type="EMBL" id="MSFL01000009">
    <property type="protein sequence ID" value="PWY85015.1"/>
    <property type="molecule type" value="Genomic_DNA"/>
</dbReference>
<dbReference type="Proteomes" id="UP000247233">
    <property type="component" value="Unassembled WGS sequence"/>
</dbReference>
<name>A0A317WGB4_9EURO</name>
<feature type="non-terminal residue" evidence="2">
    <location>
        <position position="108"/>
    </location>
</feature>
<feature type="region of interest" description="Disordered" evidence="1">
    <location>
        <begin position="30"/>
        <end position="65"/>
    </location>
</feature>
<keyword evidence="3" id="KW-1185">Reference proteome</keyword>
<dbReference type="GeneID" id="37065267"/>
<comment type="caution">
    <text evidence="2">The sequence shown here is derived from an EMBL/GenBank/DDBJ whole genome shotgun (WGS) entry which is preliminary data.</text>
</comment>
<gene>
    <name evidence="2" type="ORF">BO70DRAFT_361397</name>
</gene>
<accession>A0A317WGB4</accession>
<sequence>MVTRGIWHLHTDSKPEQPLHRKMVLLLPSPAEPNNFPRLPRHPNQNPAISARDSPPEMARSPTSLTAAYRPRLRVYHRSRQRIFNRDSVVGWSGGGGLGRRVRRVALD</sequence>
<dbReference type="AlphaFoldDB" id="A0A317WGB4"/>
<evidence type="ECO:0000313" key="3">
    <source>
        <dbReference type="Proteomes" id="UP000247233"/>
    </source>
</evidence>
<evidence type="ECO:0000313" key="2">
    <source>
        <dbReference type="EMBL" id="PWY85015.1"/>
    </source>
</evidence>
<evidence type="ECO:0000256" key="1">
    <source>
        <dbReference type="SAM" id="MobiDB-lite"/>
    </source>
</evidence>
<organism evidence="2 3">
    <name type="scientific">Aspergillus heteromorphus CBS 117.55</name>
    <dbReference type="NCBI Taxonomy" id="1448321"/>
    <lineage>
        <taxon>Eukaryota</taxon>
        <taxon>Fungi</taxon>
        <taxon>Dikarya</taxon>
        <taxon>Ascomycota</taxon>
        <taxon>Pezizomycotina</taxon>
        <taxon>Eurotiomycetes</taxon>
        <taxon>Eurotiomycetidae</taxon>
        <taxon>Eurotiales</taxon>
        <taxon>Aspergillaceae</taxon>
        <taxon>Aspergillus</taxon>
        <taxon>Aspergillus subgen. Circumdati</taxon>
    </lineage>
</organism>
<protein>
    <submittedName>
        <fullName evidence="2">Uncharacterized protein</fullName>
    </submittedName>
</protein>
<dbReference type="VEuPathDB" id="FungiDB:BO70DRAFT_361397"/>